<dbReference type="InterPro" id="IPR051448">
    <property type="entry name" value="CdaR-like_regulators"/>
</dbReference>
<dbReference type="Pfam" id="PF13556">
    <property type="entry name" value="HTH_30"/>
    <property type="match status" value="1"/>
</dbReference>
<dbReference type="InterPro" id="IPR058663">
    <property type="entry name" value="PucR-like_N"/>
</dbReference>
<evidence type="ECO:0000259" key="3">
    <source>
        <dbReference type="Pfam" id="PF25906"/>
    </source>
</evidence>
<dbReference type="InterPro" id="IPR042070">
    <property type="entry name" value="PucR_C-HTH_sf"/>
</dbReference>
<protein>
    <submittedName>
        <fullName evidence="4">PucR family transcriptional regulator</fullName>
    </submittedName>
</protein>
<keyword evidence="5" id="KW-1185">Reference proteome</keyword>
<dbReference type="EMBL" id="RFFG01000008">
    <property type="protein sequence ID" value="RMI46632.1"/>
    <property type="molecule type" value="Genomic_DNA"/>
</dbReference>
<gene>
    <name evidence="4" type="ORF">EBO15_06835</name>
</gene>
<name>A0A3M2MAW1_9ACTN</name>
<dbReference type="OrthoDB" id="3449988at2"/>
<feature type="domain" description="PucR C-terminal helix-turn-helix" evidence="2">
    <location>
        <begin position="334"/>
        <end position="392"/>
    </location>
</feature>
<comment type="caution">
    <text evidence="4">The sequence shown here is derived from an EMBL/GenBank/DDBJ whole genome shotgun (WGS) entry which is preliminary data.</text>
</comment>
<evidence type="ECO:0000256" key="1">
    <source>
        <dbReference type="SAM" id="MobiDB-lite"/>
    </source>
</evidence>
<evidence type="ECO:0000313" key="4">
    <source>
        <dbReference type="EMBL" id="RMI46632.1"/>
    </source>
</evidence>
<dbReference type="PANTHER" id="PTHR33744">
    <property type="entry name" value="CARBOHYDRATE DIACID REGULATOR"/>
    <property type="match status" value="1"/>
</dbReference>
<evidence type="ECO:0000259" key="2">
    <source>
        <dbReference type="Pfam" id="PF13556"/>
    </source>
</evidence>
<dbReference type="InterPro" id="IPR025736">
    <property type="entry name" value="PucR_C-HTH_dom"/>
</dbReference>
<dbReference type="Proteomes" id="UP000282674">
    <property type="component" value="Unassembled WGS sequence"/>
</dbReference>
<evidence type="ECO:0000313" key="5">
    <source>
        <dbReference type="Proteomes" id="UP000282674"/>
    </source>
</evidence>
<accession>A0A3M2MAW1</accession>
<dbReference type="RefSeq" id="WP_122193439.1">
    <property type="nucleotide sequence ID" value="NZ_JBHSKC010000020.1"/>
</dbReference>
<reference evidence="4 5" key="1">
    <citation type="submission" date="2018-10" db="EMBL/GenBank/DDBJ databases">
        <title>Isolation from soil.</title>
        <authorList>
            <person name="Hu J."/>
        </authorList>
    </citation>
    <scope>NUCLEOTIDE SEQUENCE [LARGE SCALE GENOMIC DNA]</scope>
    <source>
        <strain evidence="4 5">NEAU-Ht49</strain>
    </source>
</reference>
<proteinExistence type="predicted"/>
<dbReference type="AlphaFoldDB" id="A0A3M2MAW1"/>
<feature type="region of interest" description="Disordered" evidence="1">
    <location>
        <begin position="397"/>
        <end position="422"/>
    </location>
</feature>
<dbReference type="PANTHER" id="PTHR33744:SF1">
    <property type="entry name" value="DNA-BINDING TRANSCRIPTIONAL ACTIVATOR ADER"/>
    <property type="match status" value="1"/>
</dbReference>
<dbReference type="Pfam" id="PF25906">
    <property type="entry name" value="PucR-like_N"/>
    <property type="match status" value="1"/>
</dbReference>
<dbReference type="Gene3D" id="1.10.10.2840">
    <property type="entry name" value="PucR C-terminal helix-turn-helix domain"/>
    <property type="match status" value="1"/>
</dbReference>
<sequence>MTDTLDHLSGPLDIRVPRHLARLMRAELPAAIDEVDAEIRRTVPEYDRPADSAYGRILRVGVEQLLTAFVDLVAGDGPGRAERDETCRALGHFEAIEGRTLDLLQAAYRTAFHVCYRRTMSIAEREGVPAGRLTGLVEAMIVYMDEAVAAARTGHRKALEHADMHHREVRQELLRTLLRQPPASAEAVEELARNAAWWPLPEVATVVAVAPGAPCTRSALDGDVLIDLDDAEPRLLVPGPFTPARAAMLRAALEEADSVLGLTLPLSRVAHSLRWAVRLLTLAREGVIPRGSLIPCDEHLTTLWLLSDPVLAEEMARRHLAPLADLTTGHRRKLTATLTEWVTTRGTAVDIAESLRVHPQTVRYRLRQLDHYLGDSLGDPKTRFALDVTLRAASLMHEDDALPPGPADRADPDAGSYKRSGK</sequence>
<organism evidence="4 5">
    <name type="scientific">Actinomadura harenae</name>
    <dbReference type="NCBI Taxonomy" id="2483351"/>
    <lineage>
        <taxon>Bacteria</taxon>
        <taxon>Bacillati</taxon>
        <taxon>Actinomycetota</taxon>
        <taxon>Actinomycetes</taxon>
        <taxon>Streptosporangiales</taxon>
        <taxon>Thermomonosporaceae</taxon>
        <taxon>Actinomadura</taxon>
    </lineage>
</organism>
<feature type="domain" description="PucR-like N-terminal" evidence="3">
    <location>
        <begin position="15"/>
        <end position="178"/>
    </location>
</feature>